<dbReference type="SUPFAM" id="SSF69593">
    <property type="entry name" value="Glycerol-3-phosphate (1)-acyltransferase"/>
    <property type="match status" value="1"/>
</dbReference>
<gene>
    <name evidence="6" type="ORF">HCU74_12895</name>
</gene>
<keyword evidence="7" id="KW-1185">Reference proteome</keyword>
<keyword evidence="2" id="KW-0808">Transferase</keyword>
<keyword evidence="4" id="KW-0472">Membrane</keyword>
<organism evidence="6 7">
    <name type="scientific">Spongiibacter thalassae</name>
    <dbReference type="NCBI Taxonomy" id="2721624"/>
    <lineage>
        <taxon>Bacteria</taxon>
        <taxon>Pseudomonadati</taxon>
        <taxon>Pseudomonadota</taxon>
        <taxon>Gammaproteobacteria</taxon>
        <taxon>Cellvibrionales</taxon>
        <taxon>Spongiibacteraceae</taxon>
        <taxon>Spongiibacter</taxon>
    </lineage>
</organism>
<keyword evidence="4" id="KW-1133">Transmembrane helix</keyword>
<comment type="caution">
    <text evidence="6">The sequence shown here is derived from an EMBL/GenBank/DDBJ whole genome shotgun (WGS) entry which is preliminary data.</text>
</comment>
<evidence type="ECO:0000256" key="1">
    <source>
        <dbReference type="ARBA" id="ARBA00005189"/>
    </source>
</evidence>
<dbReference type="PANTHER" id="PTHR10434">
    <property type="entry name" value="1-ACYL-SN-GLYCEROL-3-PHOSPHATE ACYLTRANSFERASE"/>
    <property type="match status" value="1"/>
</dbReference>
<name>A0ABX1GGN4_9GAMM</name>
<dbReference type="GO" id="GO:0016746">
    <property type="term" value="F:acyltransferase activity"/>
    <property type="evidence" value="ECO:0007669"/>
    <property type="project" value="UniProtKB-KW"/>
</dbReference>
<evidence type="ECO:0000256" key="4">
    <source>
        <dbReference type="SAM" id="Phobius"/>
    </source>
</evidence>
<comment type="pathway">
    <text evidence="1">Lipid metabolism.</text>
</comment>
<evidence type="ECO:0000259" key="5">
    <source>
        <dbReference type="SMART" id="SM00563"/>
    </source>
</evidence>
<evidence type="ECO:0000313" key="6">
    <source>
        <dbReference type="EMBL" id="NKI18306.1"/>
    </source>
</evidence>
<dbReference type="SMART" id="SM00563">
    <property type="entry name" value="PlsC"/>
    <property type="match status" value="1"/>
</dbReference>
<feature type="domain" description="Phospholipid/glycerol acyltransferase" evidence="5">
    <location>
        <begin position="82"/>
        <end position="196"/>
    </location>
</feature>
<evidence type="ECO:0000256" key="3">
    <source>
        <dbReference type="ARBA" id="ARBA00023315"/>
    </source>
</evidence>
<dbReference type="Proteomes" id="UP000765845">
    <property type="component" value="Unassembled WGS sequence"/>
</dbReference>
<dbReference type="Pfam" id="PF01553">
    <property type="entry name" value="Acyltransferase"/>
    <property type="match status" value="1"/>
</dbReference>
<feature type="transmembrane region" description="Helical" evidence="4">
    <location>
        <begin position="20"/>
        <end position="42"/>
    </location>
</feature>
<dbReference type="CDD" id="cd07989">
    <property type="entry name" value="LPLAT_AGPAT-like"/>
    <property type="match status" value="1"/>
</dbReference>
<dbReference type="InterPro" id="IPR002123">
    <property type="entry name" value="Plipid/glycerol_acylTrfase"/>
</dbReference>
<sequence>MDDTLSPLYKSWLALRSGIFFAGYAGITVFFSLTGMLFLWYLPFRVRGRYFVMGNQLIVWLLRVVCGVRTKVIGSLPEQGPYVALSKHQSQWETFYLQWYLFPVTTVLKKELLSIPFFGWALRLMNAIGIDRSNPRAALRQTMEQGCDRLSRGYSVLIFPEGTRVKHGEVGKYARSGAGMAIKAEVPIVALAHNAGKCWPAKSLLIRPGTVTLSISPPFDSRGRDVKELNNDVAQWIEHQCQQIG</sequence>
<keyword evidence="3 6" id="KW-0012">Acyltransferase</keyword>
<dbReference type="RefSeq" id="WP_168450822.1">
    <property type="nucleotide sequence ID" value="NZ_JAAWWK010000004.1"/>
</dbReference>
<proteinExistence type="predicted"/>
<evidence type="ECO:0000256" key="2">
    <source>
        <dbReference type="ARBA" id="ARBA00022679"/>
    </source>
</evidence>
<keyword evidence="4" id="KW-0812">Transmembrane</keyword>
<reference evidence="6 7" key="1">
    <citation type="submission" date="2020-04" db="EMBL/GenBank/DDBJ databases">
        <authorList>
            <person name="Yoon J."/>
        </authorList>
    </citation>
    <scope>NUCLEOTIDE SEQUENCE [LARGE SCALE GENOMIC DNA]</scope>
    <source>
        <strain evidence="6 7">KMU-166</strain>
    </source>
</reference>
<dbReference type="EMBL" id="JAAWWK010000004">
    <property type="protein sequence ID" value="NKI18306.1"/>
    <property type="molecule type" value="Genomic_DNA"/>
</dbReference>
<protein>
    <submittedName>
        <fullName evidence="6">1-acyl-sn-glycerol-3-phosphate acyltransferase</fullName>
    </submittedName>
</protein>
<accession>A0ABX1GGN4</accession>
<dbReference type="PANTHER" id="PTHR10434:SF40">
    <property type="entry name" value="1-ACYL-SN-GLYCEROL-3-PHOSPHATE ACYLTRANSFERASE"/>
    <property type="match status" value="1"/>
</dbReference>
<evidence type="ECO:0000313" key="7">
    <source>
        <dbReference type="Proteomes" id="UP000765845"/>
    </source>
</evidence>